<dbReference type="AlphaFoldDB" id="F0WKB0"/>
<dbReference type="PANTHER" id="PTHR10668">
    <property type="entry name" value="PHYTOENE DEHYDROGENASE"/>
    <property type="match status" value="1"/>
</dbReference>
<accession>F0WKB0</accession>
<comment type="similarity">
    <text evidence="1">Belongs to the carotenoid/retinoid oxidoreductase family.</text>
</comment>
<dbReference type="PANTHER" id="PTHR10668:SF103">
    <property type="entry name" value="PYRIDINE NUCLEOTIDE-DISULFIDE OXIDOREDUCTASE DOMAIN-CONTAINING PROTEIN 2"/>
    <property type="match status" value="1"/>
</dbReference>
<evidence type="ECO:0000256" key="1">
    <source>
        <dbReference type="ARBA" id="ARBA00006046"/>
    </source>
</evidence>
<evidence type="ECO:0000313" key="2">
    <source>
        <dbReference type="EMBL" id="CCA21714.1"/>
    </source>
</evidence>
<protein>
    <submittedName>
        <fullName evidence="2">AlNc14C131G6963 protein</fullName>
    </submittedName>
    <submittedName>
        <fullName evidence="3">AlNc14C136G7094 protein</fullName>
    </submittedName>
</protein>
<sequence>MDFKRGSASSRPIIEMAIPSSVDSSISPPGKHVALLFVQYTPYKPHVGDAQPRGHPPHCRLYRRALGIRTVENLLQGRYSV</sequence>
<gene>
    <name evidence="2" type="primary">AlNc14C131G6963</name>
    <name evidence="3" type="synonym">AlNc14C136G7094</name>
    <name evidence="2" type="ORF">ALNC14_078570</name>
    <name evidence="3" type="ORF">ALNC14_080040</name>
</gene>
<reference evidence="2" key="1">
    <citation type="journal article" date="2011" name="PLoS Biol.">
        <title>Gene gain and loss during evolution of obligate parasitism in the white rust pathogen of Arabidopsis thaliana.</title>
        <authorList>
            <person name="Kemen E."/>
            <person name="Gardiner A."/>
            <person name="Schultz-Larsen T."/>
            <person name="Kemen A.C."/>
            <person name="Balmuth A.L."/>
            <person name="Robert-Seilaniantz A."/>
            <person name="Bailey K."/>
            <person name="Holub E."/>
            <person name="Studholme D.J."/>
            <person name="Maclean D."/>
            <person name="Jones J.D."/>
        </authorList>
    </citation>
    <scope>NUCLEOTIDE SEQUENCE</scope>
</reference>
<reference evidence="2" key="2">
    <citation type="submission" date="2011-02" db="EMBL/GenBank/DDBJ databases">
        <authorList>
            <person name="MacLean D."/>
        </authorList>
    </citation>
    <scope>NUCLEOTIDE SEQUENCE</scope>
</reference>
<dbReference type="EMBL" id="FR824176">
    <property type="protein sequence ID" value="CCA21714.1"/>
    <property type="molecule type" value="Genomic_DNA"/>
</dbReference>
<dbReference type="HOGENOM" id="CLU_2578838_0_0_1"/>
<evidence type="ECO:0000313" key="3">
    <source>
        <dbReference type="EMBL" id="CCA21861.1"/>
    </source>
</evidence>
<organism evidence="2">
    <name type="scientific">Albugo laibachii Nc14</name>
    <dbReference type="NCBI Taxonomy" id="890382"/>
    <lineage>
        <taxon>Eukaryota</taxon>
        <taxon>Sar</taxon>
        <taxon>Stramenopiles</taxon>
        <taxon>Oomycota</taxon>
        <taxon>Peronosporomycetes</taxon>
        <taxon>Albuginales</taxon>
        <taxon>Albuginaceae</taxon>
        <taxon>Albugo</taxon>
    </lineage>
</organism>
<name>F0WKB0_9STRA</name>
<dbReference type="EMBL" id="FR824181">
    <property type="protein sequence ID" value="CCA21861.1"/>
    <property type="molecule type" value="Genomic_DNA"/>
</dbReference>
<proteinExistence type="inferred from homology"/>